<dbReference type="KEGG" id="crie:AK829_04790"/>
<dbReference type="PANTHER" id="PTHR33885">
    <property type="entry name" value="PHAGE SHOCK PROTEIN C"/>
    <property type="match status" value="1"/>
</dbReference>
<dbReference type="InterPro" id="IPR052027">
    <property type="entry name" value="PspC"/>
</dbReference>
<evidence type="ECO:0000256" key="3">
    <source>
        <dbReference type="ARBA" id="ARBA00022692"/>
    </source>
</evidence>
<dbReference type="Pfam" id="PF04024">
    <property type="entry name" value="PspC"/>
    <property type="match status" value="1"/>
</dbReference>
<protein>
    <submittedName>
        <fullName evidence="6">PspC family transcriptional regulator</fullName>
    </submittedName>
</protein>
<evidence type="ECO:0000256" key="4">
    <source>
        <dbReference type="ARBA" id="ARBA00022989"/>
    </source>
</evidence>
<dbReference type="PATRIC" id="fig|156976.3.peg.951"/>
<dbReference type="GO" id="GO:0005886">
    <property type="term" value="C:plasma membrane"/>
    <property type="evidence" value="ECO:0007669"/>
    <property type="project" value="UniProtKB-SubCell"/>
</dbReference>
<keyword evidence="7" id="KW-1185">Reference proteome</keyword>
<evidence type="ECO:0000256" key="5">
    <source>
        <dbReference type="ARBA" id="ARBA00023136"/>
    </source>
</evidence>
<name>A0A0K1RB02_9CORY</name>
<evidence type="ECO:0000256" key="2">
    <source>
        <dbReference type="ARBA" id="ARBA00022475"/>
    </source>
</evidence>
<sequence>MSSPYPQFSNNQPQRRLTRSMTDKMLAGVCGGIANYFNVDPTLVRIVFVVLALAGVLPGLLAYLIGWVVIPAEF</sequence>
<keyword evidence="5" id="KW-0472">Membrane</keyword>
<dbReference type="RefSeq" id="WP_052204733.1">
    <property type="nucleotide sequence ID" value="NZ_CAMYAJ010000041.1"/>
</dbReference>
<gene>
    <name evidence="6" type="ORF">AK829_04790</name>
</gene>
<dbReference type="Proteomes" id="UP000060016">
    <property type="component" value="Chromosome"/>
</dbReference>
<keyword evidence="2" id="KW-1003">Cell membrane</keyword>
<dbReference type="AlphaFoldDB" id="A0A0K1RB02"/>
<dbReference type="PANTHER" id="PTHR33885:SF3">
    <property type="entry name" value="PHAGE SHOCK PROTEIN C"/>
    <property type="match status" value="1"/>
</dbReference>
<keyword evidence="4" id="KW-1133">Transmembrane helix</keyword>
<evidence type="ECO:0000256" key="1">
    <source>
        <dbReference type="ARBA" id="ARBA00004162"/>
    </source>
</evidence>
<comment type="subcellular location">
    <subcellularLocation>
        <location evidence="1">Cell membrane</location>
        <topology evidence="1">Single-pass membrane protein</topology>
    </subcellularLocation>
</comment>
<keyword evidence="3" id="KW-0812">Transmembrane</keyword>
<evidence type="ECO:0000313" key="7">
    <source>
        <dbReference type="Proteomes" id="UP000060016"/>
    </source>
</evidence>
<organism evidence="6 7">
    <name type="scientific">Corynebacterium riegelii</name>
    <dbReference type="NCBI Taxonomy" id="156976"/>
    <lineage>
        <taxon>Bacteria</taxon>
        <taxon>Bacillati</taxon>
        <taxon>Actinomycetota</taxon>
        <taxon>Actinomycetes</taxon>
        <taxon>Mycobacteriales</taxon>
        <taxon>Corynebacteriaceae</taxon>
        <taxon>Corynebacterium</taxon>
    </lineage>
</organism>
<proteinExistence type="predicted"/>
<dbReference type="STRING" id="156976.AK829_04790"/>
<evidence type="ECO:0000313" key="6">
    <source>
        <dbReference type="EMBL" id="AKV58600.1"/>
    </source>
</evidence>
<reference evidence="6 7" key="1">
    <citation type="submission" date="2015-08" db="EMBL/GenBank/DDBJ databases">
        <authorList>
            <person name="Babu N.S."/>
            <person name="Beckwith C.J."/>
            <person name="Beseler K.G."/>
            <person name="Brison A."/>
            <person name="Carone J.V."/>
            <person name="Caskin T.P."/>
            <person name="Diamond M."/>
            <person name="Durham M.E."/>
            <person name="Foxe J.M."/>
            <person name="Go M."/>
            <person name="Henderson B.A."/>
            <person name="Jones I.B."/>
            <person name="McGettigan J.A."/>
            <person name="Micheletti S.J."/>
            <person name="Nasrallah M.E."/>
            <person name="Ortiz D."/>
            <person name="Piller C.R."/>
            <person name="Privatt S.R."/>
            <person name="Schneider S.L."/>
            <person name="Sharp S."/>
            <person name="Smith T.C."/>
            <person name="Stanton J.D."/>
            <person name="Ullery H.E."/>
            <person name="Wilson R.J."/>
            <person name="Serrano M.G."/>
            <person name="Buck G."/>
            <person name="Lee V."/>
            <person name="Wang Y."/>
            <person name="Carvalho R."/>
            <person name="Voegtly L."/>
            <person name="Shi R."/>
            <person name="Duckworth R."/>
            <person name="Johnson A."/>
            <person name="Loviza R."/>
            <person name="Walstead R."/>
            <person name="Shah Z."/>
            <person name="Kiflezghi M."/>
            <person name="Wade K."/>
            <person name="Ball S.L."/>
            <person name="Bradley K.W."/>
            <person name="Asai D.J."/>
            <person name="Bowman C.A."/>
            <person name="Russell D.A."/>
            <person name="Pope W.H."/>
            <person name="Jacobs-Sera D."/>
            <person name="Hendrix R.W."/>
            <person name="Hatfull G.F."/>
        </authorList>
    </citation>
    <scope>NUCLEOTIDE SEQUENCE [LARGE SCALE GENOMIC DNA]</scope>
    <source>
        <strain evidence="6 7">PUDD_83A45</strain>
    </source>
</reference>
<accession>A0A0K1RB02</accession>
<dbReference type="EMBL" id="CP012342">
    <property type="protein sequence ID" value="AKV58600.1"/>
    <property type="molecule type" value="Genomic_DNA"/>
</dbReference>
<dbReference type="InterPro" id="IPR007168">
    <property type="entry name" value="Phageshock_PspC_N"/>
</dbReference>